<dbReference type="Proteomes" id="UP000800093">
    <property type="component" value="Unassembled WGS sequence"/>
</dbReference>
<proteinExistence type="predicted"/>
<dbReference type="EMBL" id="ML986578">
    <property type="protein sequence ID" value="KAF2271122.1"/>
    <property type="molecule type" value="Genomic_DNA"/>
</dbReference>
<gene>
    <name evidence="1" type="ORF">CC78DRAFT_573499</name>
</gene>
<reference evidence="2" key="1">
    <citation type="journal article" date="2020" name="Stud. Mycol.">
        <title>101 Dothideomycetes genomes: A test case for predicting lifestyles and emergence of pathogens.</title>
        <authorList>
            <person name="Haridas S."/>
            <person name="Albert R."/>
            <person name="Binder M."/>
            <person name="Bloem J."/>
            <person name="LaButti K."/>
            <person name="Salamov A."/>
            <person name="Andreopoulos B."/>
            <person name="Baker S."/>
            <person name="Barry K."/>
            <person name="Bills G."/>
            <person name="Bluhm B."/>
            <person name="Cannon C."/>
            <person name="Castanera R."/>
            <person name="Culley D."/>
            <person name="Daum C."/>
            <person name="Ezra D."/>
            <person name="Gonzalez J."/>
            <person name="Henrissat B."/>
            <person name="Kuo A."/>
            <person name="Liang C."/>
            <person name="Lipzen A."/>
            <person name="Lutzoni F."/>
            <person name="Magnuson J."/>
            <person name="Mondo S."/>
            <person name="Nolan M."/>
            <person name="Ohm R."/>
            <person name="Pangilinan J."/>
            <person name="Park H.-J."/>
            <person name="Ramirez L."/>
            <person name="Alfaro M."/>
            <person name="Sun H."/>
            <person name="Tritt A."/>
            <person name="Yoshinaga Y."/>
            <person name="Zwiers L.-H."/>
            <person name="Turgeon B."/>
            <person name="Goodwin S."/>
            <person name="Spatafora J."/>
            <person name="Crous P."/>
            <person name="Grigoriev I."/>
        </authorList>
    </citation>
    <scope>NUCLEOTIDE SEQUENCE [LARGE SCALE GENOMIC DNA]</scope>
    <source>
        <strain evidence="2">CBS 304.66</strain>
    </source>
</reference>
<name>A0A9P4ND69_9PLEO</name>
<evidence type="ECO:0000313" key="2">
    <source>
        <dbReference type="Proteomes" id="UP000800093"/>
    </source>
</evidence>
<keyword evidence="2" id="KW-1185">Reference proteome</keyword>
<protein>
    <submittedName>
        <fullName evidence="1">Uncharacterized protein</fullName>
    </submittedName>
</protein>
<sequence length="209" mass="22641">MAGGRRWQAWGPWEITTAAAESGNEAQHEYIVEGDAMHLKGDASARNNREHGVGCVGLVGYRISQGGQPLLARSSVVRARCPKRWEAGDGKTAQLRRKKSARAPVQTVTSPLVCPSERICLFKTAATVVGGVLFGEPCTRGQPPGFLLSQPLPRHLAPLARRGPTPSSIVQYRAGFRLPHYIRHPPTALQDSGSFTATSLYQLRPGLQL</sequence>
<accession>A0A9P4ND69</accession>
<comment type="caution">
    <text evidence="1">The sequence shown here is derived from an EMBL/GenBank/DDBJ whole genome shotgun (WGS) entry which is preliminary data.</text>
</comment>
<organism evidence="1 2">
    <name type="scientific">Lojkania enalia</name>
    <dbReference type="NCBI Taxonomy" id="147567"/>
    <lineage>
        <taxon>Eukaryota</taxon>
        <taxon>Fungi</taxon>
        <taxon>Dikarya</taxon>
        <taxon>Ascomycota</taxon>
        <taxon>Pezizomycotina</taxon>
        <taxon>Dothideomycetes</taxon>
        <taxon>Pleosporomycetidae</taxon>
        <taxon>Pleosporales</taxon>
        <taxon>Pleosporales incertae sedis</taxon>
        <taxon>Lojkania</taxon>
    </lineage>
</organism>
<dbReference type="AlphaFoldDB" id="A0A9P4ND69"/>
<evidence type="ECO:0000313" key="1">
    <source>
        <dbReference type="EMBL" id="KAF2271122.1"/>
    </source>
</evidence>